<evidence type="ECO:0000313" key="1">
    <source>
        <dbReference type="EMBL" id="KAJ9655920.1"/>
    </source>
</evidence>
<gene>
    <name evidence="1" type="ORF">H2201_008701</name>
</gene>
<dbReference type="EMBL" id="JAPDRL010000145">
    <property type="protein sequence ID" value="KAJ9655920.1"/>
    <property type="molecule type" value="Genomic_DNA"/>
</dbReference>
<name>A0ABQ9NHG0_9PEZI</name>
<comment type="caution">
    <text evidence="1">The sequence shown here is derived from an EMBL/GenBank/DDBJ whole genome shotgun (WGS) entry which is preliminary data.</text>
</comment>
<keyword evidence="2" id="KW-1185">Reference proteome</keyword>
<reference evidence="1" key="1">
    <citation type="submission" date="2022-10" db="EMBL/GenBank/DDBJ databases">
        <title>Culturing micro-colonial fungi from biological soil crusts in the Mojave desert and describing Neophaeococcomyces mojavensis, and introducing the new genera and species Taxawa tesnikishii.</title>
        <authorList>
            <person name="Kurbessoian T."/>
            <person name="Stajich J.E."/>
        </authorList>
    </citation>
    <scope>NUCLEOTIDE SEQUENCE</scope>
    <source>
        <strain evidence="1">TK_1</strain>
    </source>
</reference>
<organism evidence="1 2">
    <name type="scientific">Coniosporium apollinis</name>
    <dbReference type="NCBI Taxonomy" id="61459"/>
    <lineage>
        <taxon>Eukaryota</taxon>
        <taxon>Fungi</taxon>
        <taxon>Dikarya</taxon>
        <taxon>Ascomycota</taxon>
        <taxon>Pezizomycotina</taxon>
        <taxon>Dothideomycetes</taxon>
        <taxon>Dothideomycetes incertae sedis</taxon>
        <taxon>Coniosporium</taxon>
    </lineage>
</organism>
<accession>A0ABQ9NHG0</accession>
<sequence>MGLFMPDPLKDLIDNMHIYAHLRRRTFRPMQEAIEEFFLTAIMDPNPTPTTNPLLWWLVVLIQSEVLENQARLPIPDLVDHLDFPAKLEALDHYSRALILDHAFRSWCNLHPPLTPKSEWKEEVVRTLDKVSLDWVDEDQDPPSATIGDHNRLLDSPAWSSCCSHINHTFDRWLTDSSSGPMREIINLSRGTLPQRSKEREMRPKRVEERFRYRVMMHITEDFTTDPVIADCYPAHIATKGTAELANAAARRALEGEFGSKSEAYQWDEVSQEGGTVRIRAVYLDSANNAKAIAWVERKPVEDLVDVMDVDKDNSDLEA</sequence>
<protein>
    <submittedName>
        <fullName evidence="1">Uncharacterized protein</fullName>
    </submittedName>
</protein>
<evidence type="ECO:0000313" key="2">
    <source>
        <dbReference type="Proteomes" id="UP001172684"/>
    </source>
</evidence>
<proteinExistence type="predicted"/>
<dbReference type="Proteomes" id="UP001172684">
    <property type="component" value="Unassembled WGS sequence"/>
</dbReference>